<dbReference type="GO" id="GO:0005680">
    <property type="term" value="C:anaphase-promoting complex"/>
    <property type="evidence" value="ECO:0007669"/>
    <property type="project" value="TreeGrafter"/>
</dbReference>
<dbReference type="SUPFAM" id="SSF48452">
    <property type="entry name" value="TPR-like"/>
    <property type="match status" value="2"/>
</dbReference>
<dbReference type="Proteomes" id="UP000053237">
    <property type="component" value="Unassembled WGS sequence"/>
</dbReference>
<dbReference type="Gene3D" id="1.25.40.10">
    <property type="entry name" value="Tetratricopeptide repeat domain"/>
    <property type="match status" value="4"/>
</dbReference>
<evidence type="ECO:0000256" key="4">
    <source>
        <dbReference type="ARBA" id="ARBA00023242"/>
    </source>
</evidence>
<dbReference type="Pfam" id="PF13181">
    <property type="entry name" value="TPR_8"/>
    <property type="match status" value="1"/>
</dbReference>
<reference evidence="8 9" key="1">
    <citation type="submission" date="2012-05" db="EMBL/GenBank/DDBJ databases">
        <title>Recombination and specialization in a pathogen metapopulation.</title>
        <authorList>
            <person name="Gardiner A."/>
            <person name="Kemen E."/>
            <person name="Schultz-Larsen T."/>
            <person name="MacLean D."/>
            <person name="Van Oosterhout C."/>
            <person name="Jones J.D.G."/>
        </authorList>
    </citation>
    <scope>NUCLEOTIDE SEQUENCE [LARGE SCALE GENOMIC DNA]</scope>
    <source>
        <strain evidence="8 9">Ac Nc2</strain>
    </source>
</reference>
<comment type="caution">
    <text evidence="8">The sequence shown here is derived from an EMBL/GenBank/DDBJ whole genome shotgun (WGS) entry which is preliminary data.</text>
</comment>
<evidence type="ECO:0000256" key="1">
    <source>
        <dbReference type="ARBA" id="ARBA00004123"/>
    </source>
</evidence>
<dbReference type="InterPro" id="IPR019734">
    <property type="entry name" value="TPR_rpt"/>
</dbReference>
<feature type="repeat" description="TPR" evidence="6">
    <location>
        <begin position="355"/>
        <end position="388"/>
    </location>
</feature>
<dbReference type="Pfam" id="PF13432">
    <property type="entry name" value="TPR_16"/>
    <property type="match status" value="1"/>
</dbReference>
<evidence type="ECO:0000256" key="2">
    <source>
        <dbReference type="ARBA" id="ARBA00022737"/>
    </source>
</evidence>
<dbReference type="PANTHER" id="PTHR12558">
    <property type="entry name" value="CELL DIVISION CYCLE 16,23,27"/>
    <property type="match status" value="1"/>
</dbReference>
<dbReference type="EMBL" id="CAIX01000001">
    <property type="protein sequence ID" value="CCI39358.1"/>
    <property type="molecule type" value="Genomic_DNA"/>
</dbReference>
<organism evidence="8 9">
    <name type="scientific">Albugo candida</name>
    <dbReference type="NCBI Taxonomy" id="65357"/>
    <lineage>
        <taxon>Eukaryota</taxon>
        <taxon>Sar</taxon>
        <taxon>Stramenopiles</taxon>
        <taxon>Oomycota</taxon>
        <taxon>Peronosporomycetes</taxon>
        <taxon>Albuginales</taxon>
        <taxon>Albuginaceae</taxon>
        <taxon>Albugo</taxon>
    </lineage>
</organism>
<protein>
    <recommendedName>
        <fullName evidence="10">Cdc23 domain-containing protein</fullName>
    </recommendedName>
</protein>
<feature type="compositionally biased region" description="Polar residues" evidence="7">
    <location>
        <begin position="269"/>
        <end position="283"/>
    </location>
</feature>
<evidence type="ECO:0000256" key="3">
    <source>
        <dbReference type="ARBA" id="ARBA00022803"/>
    </source>
</evidence>
<evidence type="ECO:0000256" key="5">
    <source>
        <dbReference type="ARBA" id="ARBA00038210"/>
    </source>
</evidence>
<feature type="repeat" description="TPR" evidence="6">
    <location>
        <begin position="457"/>
        <end position="490"/>
    </location>
</feature>
<feature type="repeat" description="TPR" evidence="6">
    <location>
        <begin position="491"/>
        <end position="524"/>
    </location>
</feature>
<dbReference type="InParanoid" id="A0A024FYJ4"/>
<gene>
    <name evidence="8" type="ORF">BN9_001410</name>
</gene>
<dbReference type="GO" id="GO:0051301">
    <property type="term" value="P:cell division"/>
    <property type="evidence" value="ECO:0007669"/>
    <property type="project" value="TreeGrafter"/>
</dbReference>
<dbReference type="AlphaFoldDB" id="A0A024FYJ4"/>
<dbReference type="FunFam" id="1.25.40.10:FF:000018">
    <property type="entry name" value="Cell division cycle protein 27 homolog B"/>
    <property type="match status" value="1"/>
</dbReference>
<feature type="repeat" description="TPR" evidence="6">
    <location>
        <begin position="593"/>
        <end position="626"/>
    </location>
</feature>
<dbReference type="GO" id="GO:0016567">
    <property type="term" value="P:protein ubiquitination"/>
    <property type="evidence" value="ECO:0007669"/>
    <property type="project" value="TreeGrafter"/>
</dbReference>
<feature type="region of interest" description="Disordered" evidence="7">
    <location>
        <begin position="186"/>
        <end position="257"/>
    </location>
</feature>
<feature type="compositionally biased region" description="Basic and acidic residues" evidence="7">
    <location>
        <begin position="299"/>
        <end position="310"/>
    </location>
</feature>
<dbReference type="SMART" id="SM00028">
    <property type="entry name" value="TPR"/>
    <property type="match status" value="8"/>
</dbReference>
<dbReference type="GO" id="GO:0007091">
    <property type="term" value="P:metaphase/anaphase transition of mitotic cell cycle"/>
    <property type="evidence" value="ECO:0007669"/>
    <property type="project" value="TreeGrafter"/>
</dbReference>
<feature type="compositionally biased region" description="Polar residues" evidence="7">
    <location>
        <begin position="240"/>
        <end position="250"/>
    </location>
</feature>
<feature type="compositionally biased region" description="Low complexity" evidence="7">
    <location>
        <begin position="191"/>
        <end position="205"/>
    </location>
</feature>
<evidence type="ECO:0000313" key="9">
    <source>
        <dbReference type="Proteomes" id="UP000053237"/>
    </source>
</evidence>
<feature type="region of interest" description="Disordered" evidence="7">
    <location>
        <begin position="269"/>
        <end position="310"/>
    </location>
</feature>
<evidence type="ECO:0008006" key="10">
    <source>
        <dbReference type="Google" id="ProtNLM"/>
    </source>
</evidence>
<dbReference type="PROSITE" id="PS50293">
    <property type="entry name" value="TPR_REGION"/>
    <property type="match status" value="1"/>
</dbReference>
<dbReference type="PANTHER" id="PTHR12558:SF13">
    <property type="entry name" value="CELL DIVISION CYCLE PROTEIN 27 HOMOLOG"/>
    <property type="match status" value="1"/>
</dbReference>
<comment type="subcellular location">
    <subcellularLocation>
        <location evidence="1">Nucleus</location>
    </subcellularLocation>
</comment>
<sequence>MNPVIIALQDRAQACIDSFLLDDAIFFAERLVSYRPSEENLYTLATCYHRVGDLNNAIAILQGVKNVKSRFMLALCYFQQNKTNEAADALTGPAGSDKGEVYGDNVINGAAGFNLMGKICRQNNQRDRAIKYFVESLELDPFLWSSYQNLCELGANMEALDFYGQRSYFDADRSIIDGISSSMMTPKKLCRQTTSRSRASSTPTSQNVNTSQPSSLRTPRGILSTRTPSAVKKKARIASNYAQSTPSTYRKPNDNADMTEKLPRRARLSFTSAVSGDTTPNTLQKDRTRSLRSTSSKRKQTDSNLEHNQMEHTHSSQLLCLLASFGAIYYKITTFECKEAIPMIRKLPNLHFSSDWAQQQLGRAYFEIADYKEAYEVLHNLYKKKPQRTTGLDLYSTTLWHLKKQVELSFLAQKATDLNKLSPEAWCAAGNCFSLHGEHDIALSFFQRAIHLNPAFVYAYTLSGHEYVANEDYEKAANCYRHAIRVDPRHYNAWYGLGTICYRQEKYEFARYHFERALKINPNSSMLHYFVGLVMHSMKKYNEALQKLETAIELQPFNLQARIQRANVLISQEQFDAAMDELLAVRDLAPQESSVYYLMGQVSKKLNHMDEAMQYYTKACFYGPKNEPMIKTAINELRDPQLEHEILSM</sequence>
<comment type="similarity">
    <text evidence="5">Belongs to the APC3/CDC27 family.</text>
</comment>
<feature type="repeat" description="TPR" evidence="6">
    <location>
        <begin position="423"/>
        <end position="456"/>
    </location>
</feature>
<proteinExistence type="inferred from homology"/>
<dbReference type="GO" id="GO:0005737">
    <property type="term" value="C:cytoplasm"/>
    <property type="evidence" value="ECO:0007669"/>
    <property type="project" value="TreeGrafter"/>
</dbReference>
<evidence type="ECO:0000256" key="7">
    <source>
        <dbReference type="SAM" id="MobiDB-lite"/>
    </source>
</evidence>
<keyword evidence="2" id="KW-0677">Repeat</keyword>
<dbReference type="InterPro" id="IPR011990">
    <property type="entry name" value="TPR-like_helical_dom_sf"/>
</dbReference>
<keyword evidence="4" id="KW-0539">Nucleus</keyword>
<keyword evidence="3 6" id="KW-0802">TPR repeat</keyword>
<accession>A0A024FYJ4</accession>
<evidence type="ECO:0000256" key="6">
    <source>
        <dbReference type="PROSITE-ProRule" id="PRU00339"/>
    </source>
</evidence>
<dbReference type="PROSITE" id="PS50005">
    <property type="entry name" value="TPR"/>
    <property type="match status" value="7"/>
</dbReference>
<evidence type="ECO:0000313" key="8">
    <source>
        <dbReference type="EMBL" id="CCI39358.1"/>
    </source>
</evidence>
<dbReference type="GO" id="GO:0031145">
    <property type="term" value="P:anaphase-promoting complex-dependent catabolic process"/>
    <property type="evidence" value="ECO:0007669"/>
    <property type="project" value="TreeGrafter"/>
</dbReference>
<dbReference type="Pfam" id="PF14559">
    <property type="entry name" value="TPR_19"/>
    <property type="match status" value="1"/>
</dbReference>
<feature type="repeat" description="TPR" evidence="6">
    <location>
        <begin position="525"/>
        <end position="558"/>
    </location>
</feature>
<dbReference type="OrthoDB" id="329563at2759"/>
<dbReference type="Pfam" id="PF12895">
    <property type="entry name" value="ANAPC3"/>
    <property type="match status" value="1"/>
</dbReference>
<name>A0A024FYJ4_9STRA</name>
<feature type="compositionally biased region" description="Polar residues" evidence="7">
    <location>
        <begin position="206"/>
        <end position="217"/>
    </location>
</feature>
<keyword evidence="9" id="KW-1185">Reference proteome</keyword>
<dbReference type="STRING" id="65357.A0A024FYJ4"/>
<feature type="repeat" description="TPR" evidence="6">
    <location>
        <begin position="110"/>
        <end position="143"/>
    </location>
</feature>